<dbReference type="Pfam" id="PF02645">
    <property type="entry name" value="DegV"/>
    <property type="match status" value="1"/>
</dbReference>
<comment type="function">
    <text evidence="1">May bind long-chain fatty acids, such as palmitate, and may play a role in lipid transport or fatty acid metabolism.</text>
</comment>
<reference evidence="3 4" key="1">
    <citation type="submission" date="2017-05" db="EMBL/GenBank/DDBJ databases">
        <title>Vagococcus spp. assemblies.</title>
        <authorList>
            <person name="Gulvik C.A."/>
        </authorList>
    </citation>
    <scope>NUCLEOTIDE SEQUENCE [LARGE SCALE GENOMIC DNA]</scope>
    <source>
        <strain evidence="3 4">CCUG 51432</strain>
    </source>
</reference>
<dbReference type="InterPro" id="IPR043168">
    <property type="entry name" value="DegV_C"/>
</dbReference>
<organism evidence="3 4">
    <name type="scientific">Vagococcus elongatus</name>
    <dbReference type="NCBI Taxonomy" id="180344"/>
    <lineage>
        <taxon>Bacteria</taxon>
        <taxon>Bacillati</taxon>
        <taxon>Bacillota</taxon>
        <taxon>Bacilli</taxon>
        <taxon>Lactobacillales</taxon>
        <taxon>Enterococcaceae</taxon>
        <taxon>Vagococcus</taxon>
    </lineage>
</organism>
<gene>
    <name evidence="3" type="ORF">CBF29_08570</name>
</gene>
<dbReference type="GO" id="GO:0008289">
    <property type="term" value="F:lipid binding"/>
    <property type="evidence" value="ECO:0007669"/>
    <property type="project" value="UniProtKB-KW"/>
</dbReference>
<dbReference type="OrthoDB" id="9775494at2"/>
<dbReference type="SUPFAM" id="SSF82549">
    <property type="entry name" value="DAK1/DegV-like"/>
    <property type="match status" value="1"/>
</dbReference>
<dbReference type="PROSITE" id="PS51482">
    <property type="entry name" value="DEGV"/>
    <property type="match status" value="1"/>
</dbReference>
<proteinExistence type="predicted"/>
<dbReference type="AlphaFoldDB" id="A0A430ASI8"/>
<sequence>MKTAVVTDSTAFISDNLRNHPDLFMISIPVILDGKIYSEGVDVEDEAEFYQLLKKSKELPTTSQPSIGEVLELYKNLAEKGYERVICIHLSSGISGFVTNLISMAPGIEEIEVVAFDSKITSMPMGHMVATTLNMLDQKADIDEILTKLELIREHTRAYLIVDDLNHLVRGGRLKNGAAVIGSLLKIKPILKFDDGAIVLSEKIRSSKKAYARSEDMVVKHHKKSKMDFKYFIIHANNAPIAELEKLKLEEKIPGIKVEVGTLGPVVGTHVGEKTVAFAWSPQ</sequence>
<dbReference type="InterPro" id="IPR050270">
    <property type="entry name" value="DegV_domain_contain"/>
</dbReference>
<dbReference type="PANTHER" id="PTHR33434:SF2">
    <property type="entry name" value="FATTY ACID-BINDING PROTEIN TM_1468"/>
    <property type="match status" value="1"/>
</dbReference>
<evidence type="ECO:0000256" key="1">
    <source>
        <dbReference type="ARBA" id="ARBA00003238"/>
    </source>
</evidence>
<dbReference type="Gene3D" id="3.40.50.10170">
    <property type="match status" value="1"/>
</dbReference>
<keyword evidence="4" id="KW-1185">Reference proteome</keyword>
<dbReference type="InterPro" id="IPR003797">
    <property type="entry name" value="DegV"/>
</dbReference>
<evidence type="ECO:0000313" key="3">
    <source>
        <dbReference type="EMBL" id="RSU11006.1"/>
    </source>
</evidence>
<dbReference type="PANTHER" id="PTHR33434">
    <property type="entry name" value="DEGV DOMAIN-CONTAINING PROTEIN DR_1986-RELATED"/>
    <property type="match status" value="1"/>
</dbReference>
<accession>A0A430ASI8</accession>
<keyword evidence="2" id="KW-0446">Lipid-binding</keyword>
<evidence type="ECO:0000313" key="4">
    <source>
        <dbReference type="Proteomes" id="UP000287605"/>
    </source>
</evidence>
<protein>
    <submittedName>
        <fullName evidence="3">Fatty acid-binding protein DegV</fullName>
    </submittedName>
</protein>
<comment type="caution">
    <text evidence="3">The sequence shown here is derived from an EMBL/GenBank/DDBJ whole genome shotgun (WGS) entry which is preliminary data.</text>
</comment>
<name>A0A430ASI8_9ENTE</name>
<dbReference type="EMBL" id="NGKA01000012">
    <property type="protein sequence ID" value="RSU11006.1"/>
    <property type="molecule type" value="Genomic_DNA"/>
</dbReference>
<dbReference type="RefSeq" id="WP_126809331.1">
    <property type="nucleotide sequence ID" value="NZ_NGKA01000012.1"/>
</dbReference>
<evidence type="ECO:0000256" key="2">
    <source>
        <dbReference type="ARBA" id="ARBA00023121"/>
    </source>
</evidence>
<dbReference type="NCBIfam" id="TIGR00762">
    <property type="entry name" value="DegV"/>
    <property type="match status" value="1"/>
</dbReference>
<dbReference type="Proteomes" id="UP000287605">
    <property type="component" value="Unassembled WGS sequence"/>
</dbReference>
<dbReference type="Gene3D" id="3.30.1180.10">
    <property type="match status" value="1"/>
</dbReference>